<dbReference type="GO" id="GO:0006508">
    <property type="term" value="P:proteolysis"/>
    <property type="evidence" value="ECO:0007669"/>
    <property type="project" value="InterPro"/>
</dbReference>
<name>A0A382C7S8_9ZZZZ</name>
<dbReference type="AlphaFoldDB" id="A0A382C7S8"/>
<evidence type="ECO:0000259" key="3">
    <source>
        <dbReference type="Pfam" id="PF00326"/>
    </source>
</evidence>
<evidence type="ECO:0000259" key="4">
    <source>
        <dbReference type="Pfam" id="PF20434"/>
    </source>
</evidence>
<dbReference type="Pfam" id="PF00326">
    <property type="entry name" value="Peptidase_S9"/>
    <property type="match status" value="1"/>
</dbReference>
<dbReference type="SUPFAM" id="SSF53474">
    <property type="entry name" value="alpha/beta-Hydrolases"/>
    <property type="match status" value="1"/>
</dbReference>
<evidence type="ECO:0000313" key="5">
    <source>
        <dbReference type="EMBL" id="SVB21323.1"/>
    </source>
</evidence>
<dbReference type="InterPro" id="IPR049492">
    <property type="entry name" value="BD-FAE-like_dom"/>
</dbReference>
<dbReference type="InterPro" id="IPR029058">
    <property type="entry name" value="AB_hydrolase_fold"/>
</dbReference>
<comment type="similarity">
    <text evidence="1">Belongs to the 'GDXG' lipolytic enzyme family.</text>
</comment>
<dbReference type="InterPro" id="IPR002168">
    <property type="entry name" value="Lipase_GDXG_HIS_AS"/>
</dbReference>
<evidence type="ECO:0000256" key="2">
    <source>
        <dbReference type="ARBA" id="ARBA00022801"/>
    </source>
</evidence>
<protein>
    <recommendedName>
        <fullName evidence="6">Alpha/beta hydrolase fold-3 domain-containing protein</fullName>
    </recommendedName>
</protein>
<organism evidence="5">
    <name type="scientific">marine metagenome</name>
    <dbReference type="NCBI Taxonomy" id="408172"/>
    <lineage>
        <taxon>unclassified sequences</taxon>
        <taxon>metagenomes</taxon>
        <taxon>ecological metagenomes</taxon>
    </lineage>
</organism>
<dbReference type="GO" id="GO:0008236">
    <property type="term" value="F:serine-type peptidase activity"/>
    <property type="evidence" value="ECO:0007669"/>
    <property type="project" value="InterPro"/>
</dbReference>
<feature type="domain" description="Peptidase S9 prolyl oligopeptidase catalytic" evidence="3">
    <location>
        <begin position="194"/>
        <end position="258"/>
    </location>
</feature>
<feature type="non-terminal residue" evidence="5">
    <location>
        <position position="1"/>
    </location>
</feature>
<keyword evidence="2" id="KW-0378">Hydrolase</keyword>
<gene>
    <name evidence="5" type="ORF">METZ01_LOCUS174177</name>
</gene>
<dbReference type="InterPro" id="IPR050300">
    <property type="entry name" value="GDXG_lipolytic_enzyme"/>
</dbReference>
<dbReference type="PANTHER" id="PTHR48081:SF30">
    <property type="entry name" value="ACETYL-HYDROLASE LIPR-RELATED"/>
    <property type="match status" value="1"/>
</dbReference>
<proteinExistence type="inferred from homology"/>
<evidence type="ECO:0000256" key="1">
    <source>
        <dbReference type="ARBA" id="ARBA00010515"/>
    </source>
</evidence>
<accession>A0A382C7S8</accession>
<dbReference type="GO" id="GO:0004806">
    <property type="term" value="F:triacylglycerol lipase activity"/>
    <property type="evidence" value="ECO:0007669"/>
    <property type="project" value="TreeGrafter"/>
</dbReference>
<dbReference type="Gene3D" id="3.40.50.1820">
    <property type="entry name" value="alpha/beta hydrolase"/>
    <property type="match status" value="1"/>
</dbReference>
<dbReference type="EMBL" id="UINC01032901">
    <property type="protein sequence ID" value="SVB21323.1"/>
    <property type="molecule type" value="Genomic_DNA"/>
</dbReference>
<sequence length="268" mass="29194">VRYLATALFFFYAFGAVAADPIEMTYKRVAGRDLKAYVFMPSGHIESAKAPVVIFFHGGGWRRGSPESGFGYGEFLVERGIVFIAFEYRFTTDPVPATLDEIIGDAKSAVRWTRQQAPVLGIDPARVISSGHSSGGYLAVSVGLLTRFEPLDGNQRISSKANAMILLAPFMPNPERNPVLLPEDIPTGEFLPRSYVSASSPPALWIHGDADTVAFPEVSIELHTALREVGADSQLVLIEGSGHAFRGEDSIRVKELMGQFIVDLGYVD</sequence>
<dbReference type="Pfam" id="PF20434">
    <property type="entry name" value="BD-FAE"/>
    <property type="match status" value="1"/>
</dbReference>
<dbReference type="InterPro" id="IPR001375">
    <property type="entry name" value="Peptidase_S9_cat"/>
</dbReference>
<dbReference type="PANTHER" id="PTHR48081">
    <property type="entry name" value="AB HYDROLASE SUPERFAMILY PROTEIN C4A8.06C"/>
    <property type="match status" value="1"/>
</dbReference>
<evidence type="ECO:0008006" key="6">
    <source>
        <dbReference type="Google" id="ProtNLM"/>
    </source>
</evidence>
<feature type="domain" description="BD-FAE-like" evidence="4">
    <location>
        <begin position="46"/>
        <end position="156"/>
    </location>
</feature>
<dbReference type="PROSITE" id="PS01173">
    <property type="entry name" value="LIPASE_GDXG_HIS"/>
    <property type="match status" value="1"/>
</dbReference>
<reference evidence="5" key="1">
    <citation type="submission" date="2018-05" db="EMBL/GenBank/DDBJ databases">
        <authorList>
            <person name="Lanie J.A."/>
            <person name="Ng W.-L."/>
            <person name="Kazmierczak K.M."/>
            <person name="Andrzejewski T.M."/>
            <person name="Davidsen T.M."/>
            <person name="Wayne K.J."/>
            <person name="Tettelin H."/>
            <person name="Glass J.I."/>
            <person name="Rusch D."/>
            <person name="Podicherti R."/>
            <person name="Tsui H.-C.T."/>
            <person name="Winkler M.E."/>
        </authorList>
    </citation>
    <scope>NUCLEOTIDE SEQUENCE</scope>
</reference>